<dbReference type="InterPro" id="IPR030955">
    <property type="entry name" value="CHP04423"/>
</dbReference>
<protein>
    <submittedName>
        <fullName evidence="1">Uncharacterized protein</fullName>
    </submittedName>
</protein>
<reference evidence="2" key="1">
    <citation type="journal article" date="2019" name="Int. J. Syst. Evol. Microbiol.">
        <title>The Global Catalogue of Microorganisms (GCM) 10K type strain sequencing project: providing services to taxonomists for standard genome sequencing and annotation.</title>
        <authorList>
            <consortium name="The Broad Institute Genomics Platform"/>
            <consortium name="The Broad Institute Genome Sequencing Center for Infectious Disease"/>
            <person name="Wu L."/>
            <person name="Ma J."/>
        </authorList>
    </citation>
    <scope>NUCLEOTIDE SEQUENCE [LARGE SCALE GENOMIC DNA]</scope>
    <source>
        <strain evidence="2">JCM 18326</strain>
    </source>
</reference>
<evidence type="ECO:0000313" key="2">
    <source>
        <dbReference type="Proteomes" id="UP001500298"/>
    </source>
</evidence>
<accession>A0ABP9D9W7</accession>
<proteinExistence type="predicted"/>
<organism evidence="1 2">
    <name type="scientific">Algivirga pacifica</name>
    <dbReference type="NCBI Taxonomy" id="1162670"/>
    <lineage>
        <taxon>Bacteria</taxon>
        <taxon>Pseudomonadati</taxon>
        <taxon>Bacteroidota</taxon>
        <taxon>Cytophagia</taxon>
        <taxon>Cytophagales</taxon>
        <taxon>Flammeovirgaceae</taxon>
        <taxon>Algivirga</taxon>
    </lineage>
</organism>
<gene>
    <name evidence="1" type="ORF">GCM10023331_13270</name>
</gene>
<dbReference type="EMBL" id="BAABJX010000021">
    <property type="protein sequence ID" value="GAA4829466.1"/>
    <property type="molecule type" value="Genomic_DNA"/>
</dbReference>
<dbReference type="Proteomes" id="UP001500298">
    <property type="component" value="Unassembled WGS sequence"/>
</dbReference>
<evidence type="ECO:0000313" key="1">
    <source>
        <dbReference type="EMBL" id="GAA4829466.1"/>
    </source>
</evidence>
<name>A0ABP9D9W7_9BACT</name>
<sequence length="138" mass="16278">MKKLDKLTDIPHGNYEGYLWYSNSRQAEVIESNEPKMPAFPEERSIPFIIEGMLYERSSKRSIHIKNLNGKYVITQFDFDHYPEEEIIVEDRYYLVNGQKFKMHISELWKTQPLEEGSKFEALAPIAHVFSGFTKTKQ</sequence>
<dbReference type="RefSeq" id="WP_345370300.1">
    <property type="nucleotide sequence ID" value="NZ_BAABJX010000021.1"/>
</dbReference>
<keyword evidence="2" id="KW-1185">Reference proteome</keyword>
<comment type="caution">
    <text evidence="1">The sequence shown here is derived from an EMBL/GenBank/DDBJ whole genome shotgun (WGS) entry which is preliminary data.</text>
</comment>
<dbReference type="NCBIfam" id="TIGR04423">
    <property type="entry name" value="casT3_TIGR04423"/>
    <property type="match status" value="1"/>
</dbReference>